<comment type="subcellular location">
    <subcellularLocation>
        <location evidence="1">Membrane</location>
        <topology evidence="1">Multi-pass membrane protein</topology>
    </subcellularLocation>
</comment>
<feature type="transmembrane region" description="Helical" evidence="5">
    <location>
        <begin position="302"/>
        <end position="320"/>
    </location>
</feature>
<dbReference type="Gene3D" id="1.20.1420.30">
    <property type="entry name" value="NCX, central ion-binding region"/>
    <property type="match status" value="2"/>
</dbReference>
<feature type="transmembrane region" description="Helical" evidence="5">
    <location>
        <begin position="101"/>
        <end position="122"/>
    </location>
</feature>
<reference evidence="9" key="1">
    <citation type="submission" date="2017-09" db="EMBL/GenBank/DDBJ databases">
        <authorList>
            <person name="Varghese N."/>
            <person name="Submissions S."/>
        </authorList>
    </citation>
    <scope>NUCLEOTIDE SEQUENCE [LARGE SCALE GENOMIC DNA]</scope>
    <source>
        <strain evidence="9">CGMCC 1.8913</strain>
    </source>
</reference>
<dbReference type="GO" id="GO:0006874">
    <property type="term" value="P:intracellular calcium ion homeostasis"/>
    <property type="evidence" value="ECO:0007669"/>
    <property type="project" value="TreeGrafter"/>
</dbReference>
<dbReference type="InterPro" id="IPR004837">
    <property type="entry name" value="NaCa_Exmemb"/>
</dbReference>
<dbReference type="RefSeq" id="WP_097039764.1">
    <property type="nucleotide sequence ID" value="NZ_OBEK01000001.1"/>
</dbReference>
<evidence type="ECO:0000256" key="4">
    <source>
        <dbReference type="ARBA" id="ARBA00023136"/>
    </source>
</evidence>
<evidence type="ECO:0000313" key="8">
    <source>
        <dbReference type="EMBL" id="SNZ05577.1"/>
    </source>
</evidence>
<keyword evidence="4 5" id="KW-0472">Membrane</keyword>
<dbReference type="EMBL" id="OBEK01000001">
    <property type="protein sequence ID" value="SNZ05577.1"/>
    <property type="molecule type" value="Genomic_DNA"/>
</dbReference>
<dbReference type="InterPro" id="IPR004481">
    <property type="entry name" value="K/Na/Ca-exchanger"/>
</dbReference>
<proteinExistence type="predicted"/>
<dbReference type="InterPro" id="IPR044880">
    <property type="entry name" value="NCX_ion-bd_dom_sf"/>
</dbReference>
<dbReference type="PANTHER" id="PTHR10846">
    <property type="entry name" value="SODIUM/POTASSIUM/CALCIUM EXCHANGER"/>
    <property type="match status" value="1"/>
</dbReference>
<evidence type="ECO:0000256" key="6">
    <source>
        <dbReference type="SAM" id="SignalP"/>
    </source>
</evidence>
<keyword evidence="9" id="KW-1185">Reference proteome</keyword>
<feature type="chain" id="PRO_5039222688" evidence="6">
    <location>
        <begin position="17"/>
        <end position="322"/>
    </location>
</feature>
<feature type="signal peptide" evidence="6">
    <location>
        <begin position="1"/>
        <end position="16"/>
    </location>
</feature>
<dbReference type="PANTHER" id="PTHR10846:SF8">
    <property type="entry name" value="INNER MEMBRANE PROTEIN YRBG"/>
    <property type="match status" value="1"/>
</dbReference>
<feature type="transmembrane region" description="Helical" evidence="5">
    <location>
        <begin position="128"/>
        <end position="150"/>
    </location>
</feature>
<accession>A0A285N9I8</accession>
<dbReference type="Proteomes" id="UP000219356">
    <property type="component" value="Unassembled WGS sequence"/>
</dbReference>
<organism evidence="8 9">
    <name type="scientific">Terribacillus aidingensis</name>
    <dbReference type="NCBI Taxonomy" id="586416"/>
    <lineage>
        <taxon>Bacteria</taxon>
        <taxon>Bacillati</taxon>
        <taxon>Bacillota</taxon>
        <taxon>Bacilli</taxon>
        <taxon>Bacillales</taxon>
        <taxon>Bacillaceae</taxon>
        <taxon>Terribacillus</taxon>
    </lineage>
</organism>
<evidence type="ECO:0000256" key="3">
    <source>
        <dbReference type="ARBA" id="ARBA00022989"/>
    </source>
</evidence>
<evidence type="ECO:0000259" key="7">
    <source>
        <dbReference type="Pfam" id="PF01699"/>
    </source>
</evidence>
<dbReference type="GO" id="GO:0005886">
    <property type="term" value="C:plasma membrane"/>
    <property type="evidence" value="ECO:0007669"/>
    <property type="project" value="TreeGrafter"/>
</dbReference>
<keyword evidence="3 5" id="KW-1133">Transmembrane helix</keyword>
<gene>
    <name evidence="8" type="ORF">SAMN05421503_0987</name>
</gene>
<evidence type="ECO:0000256" key="1">
    <source>
        <dbReference type="ARBA" id="ARBA00004141"/>
    </source>
</evidence>
<evidence type="ECO:0000313" key="9">
    <source>
        <dbReference type="Proteomes" id="UP000219356"/>
    </source>
</evidence>
<sequence length="322" mass="34168">MLAAIFIIAAALSVYAAIHLSNHADTISRKSKMNGFLTGSVLLAVGTSLPELTATLSAGLINSPDIAVGNGLGSLLFNLFVLFLFDLHFRSKRLFLQVSKQHLYTGTIALTLCIAAIAALAVTHSYTLFNVSIPSFIIVIIYVVGMYITSKKNIDNEPNEAQEKEESLSQAKFRFFLFAVMILIVGSVLTISGDALAASTGISATIVGSILIAAATSLPDAVSVYTALKLGNSNLAVGTIFGSNLFNIAVIALADIVYTEGSVWQDTSNNVMLIAVIGFVLTAIAMLILMRKRSRSTLTYSLPSLLVVICYMGTIGYLILAG</sequence>
<keyword evidence="2 5" id="KW-0812">Transmembrane</keyword>
<dbReference type="GO" id="GO:0005262">
    <property type="term" value="F:calcium channel activity"/>
    <property type="evidence" value="ECO:0007669"/>
    <property type="project" value="TreeGrafter"/>
</dbReference>
<feature type="transmembrane region" description="Helical" evidence="5">
    <location>
        <begin position="171"/>
        <end position="189"/>
    </location>
</feature>
<feature type="domain" description="Sodium/calcium exchanger membrane region" evidence="7">
    <location>
        <begin position="175"/>
        <end position="312"/>
    </location>
</feature>
<evidence type="ECO:0000256" key="2">
    <source>
        <dbReference type="ARBA" id="ARBA00022692"/>
    </source>
</evidence>
<dbReference type="Pfam" id="PF01699">
    <property type="entry name" value="Na_Ca_ex"/>
    <property type="match status" value="2"/>
</dbReference>
<evidence type="ECO:0000256" key="5">
    <source>
        <dbReference type="SAM" id="Phobius"/>
    </source>
</evidence>
<feature type="transmembrane region" description="Helical" evidence="5">
    <location>
        <begin position="270"/>
        <end position="290"/>
    </location>
</feature>
<dbReference type="AlphaFoldDB" id="A0A285N9I8"/>
<keyword evidence="6" id="KW-0732">Signal</keyword>
<dbReference type="OrthoDB" id="9794225at2"/>
<feature type="domain" description="Sodium/calcium exchanger membrane region" evidence="7">
    <location>
        <begin position="3"/>
        <end position="148"/>
    </location>
</feature>
<dbReference type="GO" id="GO:0008273">
    <property type="term" value="F:calcium, potassium:sodium antiporter activity"/>
    <property type="evidence" value="ECO:0007669"/>
    <property type="project" value="TreeGrafter"/>
</dbReference>
<name>A0A285N9I8_9BACI</name>
<feature type="transmembrane region" description="Helical" evidence="5">
    <location>
        <begin position="66"/>
        <end position="89"/>
    </location>
</feature>
<protein>
    <submittedName>
        <fullName evidence="8">Cation:H+ antiporter</fullName>
    </submittedName>
</protein>
<feature type="transmembrane region" description="Helical" evidence="5">
    <location>
        <begin position="235"/>
        <end position="258"/>
    </location>
</feature>